<evidence type="ECO:0000256" key="5">
    <source>
        <dbReference type="ARBA" id="ARBA00023273"/>
    </source>
</evidence>
<proteinExistence type="predicted"/>
<feature type="non-terminal residue" evidence="7">
    <location>
        <position position="1"/>
    </location>
</feature>
<accession>A0A8S2FSY3</accession>
<dbReference type="EMBL" id="CAJNOK010038559">
    <property type="protein sequence ID" value="CAF1538982.1"/>
    <property type="molecule type" value="Genomic_DNA"/>
</dbReference>
<dbReference type="PANTHER" id="PTHR21490:SF0">
    <property type="entry name" value="ENKURIN"/>
    <property type="match status" value="1"/>
</dbReference>
<protein>
    <recommendedName>
        <fullName evidence="6">Enkurin domain-containing protein</fullName>
    </recommendedName>
</protein>
<evidence type="ECO:0000256" key="4">
    <source>
        <dbReference type="ARBA" id="ARBA00023212"/>
    </source>
</evidence>
<dbReference type="InterPro" id="IPR027012">
    <property type="entry name" value="Enkurin_dom"/>
</dbReference>
<evidence type="ECO:0000256" key="2">
    <source>
        <dbReference type="ARBA" id="ARBA00004245"/>
    </source>
</evidence>
<dbReference type="GO" id="GO:0001669">
    <property type="term" value="C:acrosomal vesicle"/>
    <property type="evidence" value="ECO:0007669"/>
    <property type="project" value="TreeGrafter"/>
</dbReference>
<evidence type="ECO:0000313" key="9">
    <source>
        <dbReference type="Proteomes" id="UP000677228"/>
    </source>
</evidence>
<dbReference type="Proteomes" id="UP000682733">
    <property type="component" value="Unassembled WGS sequence"/>
</dbReference>
<evidence type="ECO:0000313" key="8">
    <source>
        <dbReference type="EMBL" id="CAF4326999.1"/>
    </source>
</evidence>
<dbReference type="Proteomes" id="UP000677228">
    <property type="component" value="Unassembled WGS sequence"/>
</dbReference>
<evidence type="ECO:0000259" key="6">
    <source>
        <dbReference type="PROSITE" id="PS51665"/>
    </source>
</evidence>
<evidence type="ECO:0000256" key="1">
    <source>
        <dbReference type="ARBA" id="ARBA00004138"/>
    </source>
</evidence>
<dbReference type="GO" id="GO:0005516">
    <property type="term" value="F:calmodulin binding"/>
    <property type="evidence" value="ECO:0007669"/>
    <property type="project" value="TreeGrafter"/>
</dbReference>
<keyword evidence="5" id="KW-0966">Cell projection</keyword>
<comment type="subcellular location">
    <subcellularLocation>
        <location evidence="1">Cell projection</location>
        <location evidence="1">Cilium</location>
    </subcellularLocation>
    <subcellularLocation>
        <location evidence="2">Cytoplasm</location>
        <location evidence="2">Cytoskeleton</location>
    </subcellularLocation>
</comment>
<dbReference type="GO" id="GO:0005879">
    <property type="term" value="C:axonemal microtubule"/>
    <property type="evidence" value="ECO:0007669"/>
    <property type="project" value="TreeGrafter"/>
</dbReference>
<dbReference type="Pfam" id="PF13864">
    <property type="entry name" value="Enkurin"/>
    <property type="match status" value="1"/>
</dbReference>
<dbReference type="InterPro" id="IPR052102">
    <property type="entry name" value="Enkurin_domain-protein"/>
</dbReference>
<dbReference type="AlphaFoldDB" id="A0A8S2FSY3"/>
<feature type="domain" description="Enkurin" evidence="6">
    <location>
        <begin position="11"/>
        <end position="103"/>
    </location>
</feature>
<organism evidence="7 9">
    <name type="scientific">Didymodactylos carnosus</name>
    <dbReference type="NCBI Taxonomy" id="1234261"/>
    <lineage>
        <taxon>Eukaryota</taxon>
        <taxon>Metazoa</taxon>
        <taxon>Spiralia</taxon>
        <taxon>Gnathifera</taxon>
        <taxon>Rotifera</taxon>
        <taxon>Eurotatoria</taxon>
        <taxon>Bdelloidea</taxon>
        <taxon>Philodinida</taxon>
        <taxon>Philodinidae</taxon>
        <taxon>Didymodactylos</taxon>
    </lineage>
</organism>
<evidence type="ECO:0000256" key="3">
    <source>
        <dbReference type="ARBA" id="ARBA00022490"/>
    </source>
</evidence>
<reference evidence="7" key="1">
    <citation type="submission" date="2021-02" db="EMBL/GenBank/DDBJ databases">
        <authorList>
            <person name="Nowell W R."/>
        </authorList>
    </citation>
    <scope>NUCLEOTIDE SEQUENCE</scope>
</reference>
<sequence length="105" mass="12823">DFGEVPVYIKRRQEDMKKAQDEYSSYVTDYFRRGAMREMAEQERHTIIDGLKKQWEDVHHEYQTLSVIIDTIPKRQRKERLEHEMQLLEKDIDLLEKHQVIYIAD</sequence>
<dbReference type="PROSITE" id="PS51665">
    <property type="entry name" value="ENKURIN"/>
    <property type="match status" value="1"/>
</dbReference>
<evidence type="ECO:0000313" key="7">
    <source>
        <dbReference type="EMBL" id="CAF1538982.1"/>
    </source>
</evidence>
<dbReference type="PANTHER" id="PTHR21490">
    <property type="entry name" value="ENKURIN-RELATED"/>
    <property type="match status" value="1"/>
</dbReference>
<dbReference type="EMBL" id="CAJOBA010060863">
    <property type="protein sequence ID" value="CAF4326999.1"/>
    <property type="molecule type" value="Genomic_DNA"/>
</dbReference>
<name>A0A8S2FSY3_9BILA</name>
<keyword evidence="4" id="KW-0206">Cytoskeleton</keyword>
<keyword evidence="3" id="KW-0963">Cytoplasm</keyword>
<comment type="caution">
    <text evidence="7">The sequence shown here is derived from an EMBL/GenBank/DDBJ whole genome shotgun (WGS) entry which is preliminary data.</text>
</comment>
<gene>
    <name evidence="7" type="ORF">OVA965_LOCUS38670</name>
    <name evidence="8" type="ORF">TMI583_LOCUS39875</name>
</gene>